<organism evidence="1 2">
    <name type="scientific">Gossypium barbadense</name>
    <name type="common">Sea Island cotton</name>
    <name type="synonym">Hibiscus barbadensis</name>
    <dbReference type="NCBI Taxonomy" id="3634"/>
    <lineage>
        <taxon>Eukaryota</taxon>
        <taxon>Viridiplantae</taxon>
        <taxon>Streptophyta</taxon>
        <taxon>Embryophyta</taxon>
        <taxon>Tracheophyta</taxon>
        <taxon>Spermatophyta</taxon>
        <taxon>Magnoliopsida</taxon>
        <taxon>eudicotyledons</taxon>
        <taxon>Gunneridae</taxon>
        <taxon>Pentapetalae</taxon>
        <taxon>rosids</taxon>
        <taxon>malvids</taxon>
        <taxon>Malvales</taxon>
        <taxon>Malvaceae</taxon>
        <taxon>Malvoideae</taxon>
        <taxon>Gossypium</taxon>
    </lineage>
</organism>
<reference evidence="1 2" key="1">
    <citation type="submission" date="2015-01" db="EMBL/GenBank/DDBJ databases">
        <title>Genome of allotetraploid Gossypium barbadense reveals genomic plasticity and fiber elongation in cotton evolution.</title>
        <authorList>
            <person name="Chen X."/>
            <person name="Liu X."/>
            <person name="Zhao B."/>
            <person name="Zheng H."/>
            <person name="Hu Y."/>
            <person name="Lu G."/>
            <person name="Yang C."/>
            <person name="Chen J."/>
            <person name="Shan C."/>
            <person name="Zhang L."/>
            <person name="Zhou Y."/>
            <person name="Wang L."/>
            <person name="Guo W."/>
            <person name="Bai Y."/>
            <person name="Ruan J."/>
            <person name="Shangguan X."/>
            <person name="Mao Y."/>
            <person name="Jiang J."/>
            <person name="Zhu Y."/>
            <person name="Lei J."/>
            <person name="Kang H."/>
            <person name="Chen S."/>
            <person name="He X."/>
            <person name="Wang R."/>
            <person name="Wang Y."/>
            <person name="Chen J."/>
            <person name="Wang L."/>
            <person name="Yu S."/>
            <person name="Wang B."/>
            <person name="Wei J."/>
            <person name="Song S."/>
            <person name="Lu X."/>
            <person name="Gao Z."/>
            <person name="Gu W."/>
            <person name="Deng X."/>
            <person name="Ma D."/>
            <person name="Wang S."/>
            <person name="Liang W."/>
            <person name="Fang L."/>
            <person name="Cai C."/>
            <person name="Zhu X."/>
            <person name="Zhou B."/>
            <person name="Zhang Y."/>
            <person name="Chen Z."/>
            <person name="Xu S."/>
            <person name="Zhu R."/>
            <person name="Wang S."/>
            <person name="Zhang T."/>
            <person name="Zhao G."/>
        </authorList>
    </citation>
    <scope>NUCLEOTIDE SEQUENCE [LARGE SCALE GENOMIC DNA]</scope>
    <source>
        <strain evidence="2">cv. Xinhai21</strain>
        <tissue evidence="1">Leaf</tissue>
    </source>
</reference>
<dbReference type="PANTHER" id="PTHR47835">
    <property type="entry name" value="HFM1, ATP DEPENDENT DNA HELICASE HOMOLOG"/>
    <property type="match status" value="1"/>
</dbReference>
<dbReference type="EMBL" id="KZ664538">
    <property type="protein sequence ID" value="PPS04863.1"/>
    <property type="molecule type" value="Genomic_DNA"/>
</dbReference>
<dbReference type="GO" id="GO:0016787">
    <property type="term" value="F:hydrolase activity"/>
    <property type="evidence" value="ECO:0007669"/>
    <property type="project" value="UniProtKB-KW"/>
</dbReference>
<sequence>MRIKYEEADQAALIAHKVHTVLVLWMKYEEQTAVVFPDKVQAATEVDATALYSTGIKSFETLAEADPRKIKIVTGRKFPFGNHIKEFLTSLHPKVEIKIEMLSLLLSSILLISLGCSRVDEFLSFIHAVGVDLHENLQLVKESNSNANLKHARRPAQFFALEEVYVIEDDNKAKHKSFA</sequence>
<gene>
    <name evidence="1" type="ORF">GOBAR_AA15796</name>
</gene>
<dbReference type="OrthoDB" id="5575at2759"/>
<evidence type="ECO:0000313" key="2">
    <source>
        <dbReference type="Proteomes" id="UP000239757"/>
    </source>
</evidence>
<accession>A0A2P5XND1</accession>
<dbReference type="AlphaFoldDB" id="A0A2P5XND1"/>
<protein>
    <submittedName>
        <fullName evidence="1">Uncharacterized protein</fullName>
    </submittedName>
</protein>
<proteinExistence type="predicted"/>
<dbReference type="GO" id="GO:0043138">
    <property type="term" value="F:3'-5' DNA helicase activity"/>
    <property type="evidence" value="ECO:0007669"/>
    <property type="project" value="UniProtKB-EC"/>
</dbReference>
<name>A0A2P5XND1_GOSBA</name>
<dbReference type="InterPro" id="IPR052247">
    <property type="entry name" value="Meiotic_Crossover_Helicase"/>
</dbReference>
<dbReference type="PANTHER" id="PTHR47835:SF3">
    <property type="entry name" value="HELICASE FOR MEIOSIS 1"/>
    <property type="match status" value="1"/>
</dbReference>
<evidence type="ECO:0000313" key="1">
    <source>
        <dbReference type="EMBL" id="PPS04863.1"/>
    </source>
</evidence>
<dbReference type="Proteomes" id="UP000239757">
    <property type="component" value="Unassembled WGS sequence"/>
</dbReference>